<proteinExistence type="predicted"/>
<evidence type="ECO:0000313" key="2">
    <source>
        <dbReference type="EMBL" id="GAA1672273.1"/>
    </source>
</evidence>
<reference evidence="3" key="1">
    <citation type="journal article" date="2019" name="Int. J. Syst. Evol. Microbiol.">
        <title>The Global Catalogue of Microorganisms (GCM) 10K type strain sequencing project: providing services to taxonomists for standard genome sequencing and annotation.</title>
        <authorList>
            <consortium name="The Broad Institute Genomics Platform"/>
            <consortium name="The Broad Institute Genome Sequencing Center for Infectious Disease"/>
            <person name="Wu L."/>
            <person name="Ma J."/>
        </authorList>
    </citation>
    <scope>NUCLEOTIDE SEQUENCE [LARGE SCALE GENOMIC DNA]</scope>
    <source>
        <strain evidence="3">JCM 14718</strain>
    </source>
</reference>
<keyword evidence="1" id="KW-1133">Transmembrane helix</keyword>
<evidence type="ECO:0008006" key="4">
    <source>
        <dbReference type="Google" id="ProtNLM"/>
    </source>
</evidence>
<name>A0ABP4SG89_9ACTN</name>
<keyword evidence="3" id="KW-1185">Reference proteome</keyword>
<protein>
    <recommendedName>
        <fullName evidence="4">Flp family type IVb pilin</fullName>
    </recommendedName>
</protein>
<dbReference type="Proteomes" id="UP001500618">
    <property type="component" value="Unassembled WGS sequence"/>
</dbReference>
<sequence length="51" mass="5050">MVGVASRDGLGWGGIGPVSLALAVLIAAFVAYMTLAAGRSDELNVACKDAA</sequence>
<organism evidence="2 3">
    <name type="scientific">Fodinicola feengrottensis</name>
    <dbReference type="NCBI Taxonomy" id="435914"/>
    <lineage>
        <taxon>Bacteria</taxon>
        <taxon>Bacillati</taxon>
        <taxon>Actinomycetota</taxon>
        <taxon>Actinomycetes</taxon>
        <taxon>Mycobacteriales</taxon>
        <taxon>Fodinicola</taxon>
    </lineage>
</organism>
<evidence type="ECO:0000313" key="3">
    <source>
        <dbReference type="Proteomes" id="UP001500618"/>
    </source>
</evidence>
<accession>A0ABP4SG89</accession>
<gene>
    <name evidence="2" type="ORF">GCM10009765_22070</name>
</gene>
<keyword evidence="1" id="KW-0812">Transmembrane</keyword>
<feature type="transmembrane region" description="Helical" evidence="1">
    <location>
        <begin position="12"/>
        <end position="35"/>
    </location>
</feature>
<comment type="caution">
    <text evidence="2">The sequence shown here is derived from an EMBL/GenBank/DDBJ whole genome shotgun (WGS) entry which is preliminary data.</text>
</comment>
<evidence type="ECO:0000256" key="1">
    <source>
        <dbReference type="SAM" id="Phobius"/>
    </source>
</evidence>
<keyword evidence="1" id="KW-0472">Membrane</keyword>
<dbReference type="EMBL" id="BAAANY010000008">
    <property type="protein sequence ID" value="GAA1672273.1"/>
    <property type="molecule type" value="Genomic_DNA"/>
</dbReference>